<dbReference type="OrthoDB" id="789400at2"/>
<evidence type="ECO:0000256" key="1">
    <source>
        <dbReference type="SAM" id="SignalP"/>
    </source>
</evidence>
<organism evidence="2 3">
    <name type="scientific">Mucilaginibacter corticis</name>
    <dbReference type="NCBI Taxonomy" id="2597670"/>
    <lineage>
        <taxon>Bacteria</taxon>
        <taxon>Pseudomonadati</taxon>
        <taxon>Bacteroidota</taxon>
        <taxon>Sphingobacteriia</taxon>
        <taxon>Sphingobacteriales</taxon>
        <taxon>Sphingobacteriaceae</taxon>
        <taxon>Mucilaginibacter</taxon>
    </lineage>
</organism>
<keyword evidence="3" id="KW-1185">Reference proteome</keyword>
<evidence type="ECO:0000313" key="3">
    <source>
        <dbReference type="Proteomes" id="UP000318733"/>
    </source>
</evidence>
<sequence length="246" mass="28371">MNTVPIYNRLSLIAVFCLCFACSAYAQKLDVVKGVVFKKNTPTTISFVTITNLNHKMPDVQTDELGSFHIEVALGDTLLFKKSDYSPQYIVVQTYVSQSVYMQPVIQLNQVTIKDVSKKQEINDALNDYKKKGQFYSLNPSVGSVLTSPISGLYDLFGKAPAQARKFRQYTQQELERIEINKRYNKPLVKQITKMPDEDLDSFMLSFTPNIEDIRVWSDYDIIDYIKRSYAYFVKNKESLKVEKLY</sequence>
<dbReference type="SUPFAM" id="SSF49464">
    <property type="entry name" value="Carboxypeptidase regulatory domain-like"/>
    <property type="match status" value="1"/>
</dbReference>
<gene>
    <name evidence="2" type="ORF">FO440_06895</name>
</gene>
<dbReference type="AlphaFoldDB" id="A0A556MVE7"/>
<feature type="signal peptide" evidence="1">
    <location>
        <begin position="1"/>
        <end position="26"/>
    </location>
</feature>
<comment type="caution">
    <text evidence="2">The sequence shown here is derived from an EMBL/GenBank/DDBJ whole genome shotgun (WGS) entry which is preliminary data.</text>
</comment>
<dbReference type="Proteomes" id="UP000318733">
    <property type="component" value="Unassembled WGS sequence"/>
</dbReference>
<dbReference type="InterPro" id="IPR008969">
    <property type="entry name" value="CarboxyPept-like_regulatory"/>
</dbReference>
<feature type="chain" id="PRO_5022080439" description="Carboxypeptidase-like regulatory domain-containing protein" evidence="1">
    <location>
        <begin position="27"/>
        <end position="246"/>
    </location>
</feature>
<protein>
    <recommendedName>
        <fullName evidence="4">Carboxypeptidase-like regulatory domain-containing protein</fullName>
    </recommendedName>
</protein>
<accession>A0A556MVE7</accession>
<dbReference type="EMBL" id="VLPK01000001">
    <property type="protein sequence ID" value="TSJ43906.1"/>
    <property type="molecule type" value="Genomic_DNA"/>
</dbReference>
<reference evidence="2 3" key="1">
    <citation type="submission" date="2019-07" db="EMBL/GenBank/DDBJ databases">
        <authorList>
            <person name="Huq M.A."/>
        </authorList>
    </citation>
    <scope>NUCLEOTIDE SEQUENCE [LARGE SCALE GENOMIC DNA]</scope>
    <source>
        <strain evidence="2 3">MAH-19</strain>
    </source>
</reference>
<dbReference type="RefSeq" id="WP_144247470.1">
    <property type="nucleotide sequence ID" value="NZ_VLPK01000001.1"/>
</dbReference>
<name>A0A556MVE7_9SPHI</name>
<proteinExistence type="predicted"/>
<keyword evidence="1" id="KW-0732">Signal</keyword>
<evidence type="ECO:0000313" key="2">
    <source>
        <dbReference type="EMBL" id="TSJ43906.1"/>
    </source>
</evidence>
<evidence type="ECO:0008006" key="4">
    <source>
        <dbReference type="Google" id="ProtNLM"/>
    </source>
</evidence>